<name>A0A9X2Z6U9_9MYCO</name>
<protein>
    <submittedName>
        <fullName evidence="1">Uncharacterized protein</fullName>
    </submittedName>
</protein>
<evidence type="ECO:0000313" key="2">
    <source>
        <dbReference type="Proteomes" id="UP001141629"/>
    </source>
</evidence>
<gene>
    <name evidence="1" type="ORF">H7K45_18870</name>
</gene>
<evidence type="ECO:0000313" key="1">
    <source>
        <dbReference type="EMBL" id="MCV7422612.1"/>
    </source>
</evidence>
<comment type="caution">
    <text evidence="1">The sequence shown here is derived from an EMBL/GenBank/DDBJ whole genome shotgun (WGS) entry which is preliminary data.</text>
</comment>
<accession>A0A9X2Z6U9</accession>
<reference evidence="1" key="1">
    <citation type="submission" date="2020-07" db="EMBL/GenBank/DDBJ databases">
        <authorList>
            <person name="Pettersson B.M.F."/>
            <person name="Behra P.R.K."/>
            <person name="Ramesh M."/>
            <person name="Das S."/>
            <person name="Dasgupta S."/>
            <person name="Kirsebom L.A."/>
        </authorList>
    </citation>
    <scope>NUCLEOTIDE SEQUENCE</scope>
    <source>
        <strain evidence="1">DSM 44838</strain>
    </source>
</reference>
<sequence length="106" mass="11342">MTVSNPQATVSTTALLSGRIVTVELAHSVAEWSEAQLADEIVVLATLARKQALAAQHSFTAAFMQQLGHDPAATRGLLERELGLPAPADVLAEKARVFATRYQDDD</sequence>
<reference evidence="1" key="2">
    <citation type="journal article" date="2022" name="BMC Genomics">
        <title>Comparative genome analysis of mycobacteria focusing on tRNA and non-coding RNA.</title>
        <authorList>
            <person name="Behra P.R.K."/>
            <person name="Pettersson B.M.F."/>
            <person name="Ramesh M."/>
            <person name="Das S."/>
            <person name="Dasgupta S."/>
            <person name="Kirsebom L.A."/>
        </authorList>
    </citation>
    <scope>NUCLEOTIDE SEQUENCE</scope>
    <source>
        <strain evidence="1">DSM 44838</strain>
    </source>
</reference>
<dbReference type="Proteomes" id="UP001141629">
    <property type="component" value="Unassembled WGS sequence"/>
</dbReference>
<organism evidence="1 2">
    <name type="scientific">Mycobacterium yunnanensis</name>
    <dbReference type="NCBI Taxonomy" id="368477"/>
    <lineage>
        <taxon>Bacteria</taxon>
        <taxon>Bacillati</taxon>
        <taxon>Actinomycetota</taxon>
        <taxon>Actinomycetes</taxon>
        <taxon>Mycobacteriales</taxon>
        <taxon>Mycobacteriaceae</taxon>
        <taxon>Mycobacterium</taxon>
    </lineage>
</organism>
<dbReference type="EMBL" id="JACKVK010000009">
    <property type="protein sequence ID" value="MCV7422612.1"/>
    <property type="molecule type" value="Genomic_DNA"/>
</dbReference>
<dbReference type="AlphaFoldDB" id="A0A9X2Z6U9"/>
<keyword evidence="2" id="KW-1185">Reference proteome</keyword>
<proteinExistence type="predicted"/>